<keyword evidence="4" id="KW-1185">Reference proteome</keyword>
<accession>A0ABP8XV06</accession>
<proteinExistence type="predicted"/>
<gene>
    <name evidence="3" type="ORF">GCM10023349_35800</name>
</gene>
<comment type="caution">
    <text evidence="3">The sequence shown here is derived from an EMBL/GenBank/DDBJ whole genome shotgun (WGS) entry which is preliminary data.</text>
</comment>
<name>A0ABP8XV06_9ACTN</name>
<dbReference type="EMBL" id="BAABKM010000003">
    <property type="protein sequence ID" value="GAA4713523.1"/>
    <property type="molecule type" value="Genomic_DNA"/>
</dbReference>
<feature type="region of interest" description="Disordered" evidence="1">
    <location>
        <begin position="1"/>
        <end position="31"/>
    </location>
</feature>
<evidence type="ECO:0000259" key="2">
    <source>
        <dbReference type="Pfam" id="PF07179"/>
    </source>
</evidence>
<feature type="domain" description="SseB protein N-terminal" evidence="2">
    <location>
        <begin position="36"/>
        <end position="158"/>
    </location>
</feature>
<reference evidence="4" key="1">
    <citation type="journal article" date="2019" name="Int. J. Syst. Evol. Microbiol.">
        <title>The Global Catalogue of Microorganisms (GCM) 10K type strain sequencing project: providing services to taxonomists for standard genome sequencing and annotation.</title>
        <authorList>
            <consortium name="The Broad Institute Genomics Platform"/>
            <consortium name="The Broad Institute Genome Sequencing Center for Infectious Disease"/>
            <person name="Wu L."/>
            <person name="Ma J."/>
        </authorList>
    </citation>
    <scope>NUCLEOTIDE SEQUENCE [LARGE SCALE GENOMIC DNA]</scope>
    <source>
        <strain evidence="4">JCM 18531</strain>
    </source>
</reference>
<dbReference type="Pfam" id="PF07179">
    <property type="entry name" value="SseB"/>
    <property type="match status" value="1"/>
</dbReference>
<protein>
    <recommendedName>
        <fullName evidence="2">SseB protein N-terminal domain-containing protein</fullName>
    </recommendedName>
</protein>
<organism evidence="3 4">
    <name type="scientific">Nocardioides conyzicola</name>
    <dbReference type="NCBI Taxonomy" id="1651781"/>
    <lineage>
        <taxon>Bacteria</taxon>
        <taxon>Bacillati</taxon>
        <taxon>Actinomycetota</taxon>
        <taxon>Actinomycetes</taxon>
        <taxon>Propionibacteriales</taxon>
        <taxon>Nocardioidaceae</taxon>
        <taxon>Nocardioides</taxon>
    </lineage>
</organism>
<evidence type="ECO:0000256" key="1">
    <source>
        <dbReference type="SAM" id="MobiDB-lite"/>
    </source>
</evidence>
<evidence type="ECO:0000313" key="3">
    <source>
        <dbReference type="EMBL" id="GAA4713523.1"/>
    </source>
</evidence>
<evidence type="ECO:0000313" key="4">
    <source>
        <dbReference type="Proteomes" id="UP001499974"/>
    </source>
</evidence>
<dbReference type="InterPro" id="IPR009839">
    <property type="entry name" value="SseB_N"/>
</dbReference>
<sequence>MTSEDNGAVLEPDPTQSRVIPDPGFAGDDGTAAPELAAALATWQHDASAYPEALAALQRSRVLVPVIAVLGEVELDDAGLAREKDSDMATVLVQGTDGRLALLAFTGTAELAGWNPQARPVPVAAQVAARSALQDGAAALVVDLAGPVRFVVEGEDLRGLAEGWTLARVPGGVAWIRPDRESSASI</sequence>
<dbReference type="Proteomes" id="UP001499974">
    <property type="component" value="Unassembled WGS sequence"/>
</dbReference>